<gene>
    <name evidence="3" type="ORF">ENO26_08575</name>
</gene>
<comment type="caution">
    <text evidence="3">The sequence shown here is derived from an EMBL/GenBank/DDBJ whole genome shotgun (WGS) entry which is preliminary data.</text>
</comment>
<proteinExistence type="predicted"/>
<name>A0A7J2U5K7_9CREN</name>
<dbReference type="Gene3D" id="3.40.50.410">
    <property type="entry name" value="von Willebrand factor, type A domain"/>
    <property type="match status" value="1"/>
</dbReference>
<dbReference type="AlphaFoldDB" id="A0A7J2U5K7"/>
<keyword evidence="1" id="KW-1133">Transmembrane helix</keyword>
<dbReference type="CDD" id="cd00198">
    <property type="entry name" value="vWFA"/>
    <property type="match status" value="1"/>
</dbReference>
<evidence type="ECO:0000313" key="3">
    <source>
        <dbReference type="EMBL" id="HEM67597.1"/>
    </source>
</evidence>
<feature type="transmembrane region" description="Helical" evidence="1">
    <location>
        <begin position="73"/>
        <end position="92"/>
    </location>
</feature>
<dbReference type="Pfam" id="PF00092">
    <property type="entry name" value="VWA"/>
    <property type="match status" value="1"/>
</dbReference>
<organism evidence="3">
    <name type="scientific">Ignisphaera aggregans</name>
    <dbReference type="NCBI Taxonomy" id="334771"/>
    <lineage>
        <taxon>Archaea</taxon>
        <taxon>Thermoproteota</taxon>
        <taxon>Thermoprotei</taxon>
        <taxon>Desulfurococcales</taxon>
        <taxon>Desulfurococcaceae</taxon>
        <taxon>Ignisphaera</taxon>
    </lineage>
</organism>
<dbReference type="SMART" id="SM00327">
    <property type="entry name" value="VWA"/>
    <property type="match status" value="1"/>
</dbReference>
<feature type="domain" description="VWFA" evidence="2">
    <location>
        <begin position="119"/>
        <end position="293"/>
    </location>
</feature>
<dbReference type="SUPFAM" id="SSF53300">
    <property type="entry name" value="vWA-like"/>
    <property type="match status" value="1"/>
</dbReference>
<evidence type="ECO:0000256" key="1">
    <source>
        <dbReference type="SAM" id="Phobius"/>
    </source>
</evidence>
<reference evidence="3" key="1">
    <citation type="journal article" date="2020" name="mSystems">
        <title>Genome- and Community-Level Interaction Insights into Carbon Utilization and Element Cycling Functions of Hydrothermarchaeota in Hydrothermal Sediment.</title>
        <authorList>
            <person name="Zhou Z."/>
            <person name="Liu Y."/>
            <person name="Xu W."/>
            <person name="Pan J."/>
            <person name="Luo Z.H."/>
            <person name="Li M."/>
        </authorList>
    </citation>
    <scope>NUCLEOTIDE SEQUENCE [LARGE SCALE GENOMIC DNA]</scope>
    <source>
        <strain evidence="3">SpSt-125</strain>
    </source>
</reference>
<dbReference type="InterPro" id="IPR036465">
    <property type="entry name" value="vWFA_dom_sf"/>
</dbReference>
<keyword evidence="1" id="KW-0812">Transmembrane</keyword>
<dbReference type="PROSITE" id="PS50234">
    <property type="entry name" value="VWFA"/>
    <property type="match status" value="1"/>
</dbReference>
<protein>
    <submittedName>
        <fullName evidence="3">VWA domain-containing protein</fullName>
    </submittedName>
</protein>
<feature type="transmembrane region" description="Helical" evidence="1">
    <location>
        <begin position="35"/>
        <end position="52"/>
    </location>
</feature>
<keyword evidence="1" id="KW-0472">Membrane</keyword>
<sequence>MVDRDRWGSIVRVRVVALATLLQNQMISIGFDNPYMLLLIPVTLPILAVLFLKSSKRFKILSLRLGSISRSRFIVITAIVKILIPILIALTASQPYIVSYTTVNVTMDNVLDVNTTSARIAILLDISRSMGYSELSSTRFSTALGIVEKIVGLAIERKDIVDIHIFSDTVKPLCLGINNESYARECIERLRGVDLERFSAIGDALMFGYSVAKASAIPIAVVVVTDGAINYGSPVEDAVNTVANSGIAVVIIIIGNDPRSLDLEKLCRDRGLPVFRVGYLGDEEAVKYVSERLYAKTKFEVLKVSGNLNIVIPVKDYTIQLYLLITMVSLIVVSMVEGI</sequence>
<dbReference type="EMBL" id="DSEU01000059">
    <property type="protein sequence ID" value="HEM67597.1"/>
    <property type="molecule type" value="Genomic_DNA"/>
</dbReference>
<dbReference type="InterPro" id="IPR002035">
    <property type="entry name" value="VWF_A"/>
</dbReference>
<accession>A0A7J2U5K7</accession>
<evidence type="ECO:0000259" key="2">
    <source>
        <dbReference type="PROSITE" id="PS50234"/>
    </source>
</evidence>